<sequence length="261" mass="28806">MDLAAGPPETPDQRPMHERITADLREEILSGTTPPGTVLRHADLTQRLGADDTTVHRALRNLQDEHLTAPHADGEMVVGHHRQTMRPAQGMSPVGPSEPFPWLVEVRRRGIDARFTLLEVEVLPEPPARIVEALQLADGQRAVLGHLLLTFDGKPAALIKVYFAYDIVDGTLITGRRLIRGGIPSLLSHLGYPALRCVDLVTAQTPTQEQNTILRLPETVPLLRTFRVAYSTGDRPVIVTDAVEAAHLFELQYEFSPASPR</sequence>
<dbReference type="InterPro" id="IPR028978">
    <property type="entry name" value="Chorismate_lyase_/UTRA_dom_sf"/>
</dbReference>
<dbReference type="SUPFAM" id="SSF46785">
    <property type="entry name" value="Winged helix' DNA-binding domain"/>
    <property type="match status" value="1"/>
</dbReference>
<dbReference type="InterPro" id="IPR036388">
    <property type="entry name" value="WH-like_DNA-bd_sf"/>
</dbReference>
<dbReference type="Gene3D" id="1.10.10.10">
    <property type="entry name" value="Winged helix-like DNA-binding domain superfamily/Winged helix DNA-binding domain"/>
    <property type="match status" value="1"/>
</dbReference>
<dbReference type="AlphaFoldDB" id="A0A1B1BD24"/>
<gene>
    <name evidence="5" type="ORF">AVL59_21800</name>
</gene>
<dbReference type="InterPro" id="IPR050679">
    <property type="entry name" value="Bact_HTH_transcr_reg"/>
</dbReference>
<dbReference type="PANTHER" id="PTHR44846:SF17">
    <property type="entry name" value="GNTR-FAMILY TRANSCRIPTIONAL REGULATOR"/>
    <property type="match status" value="1"/>
</dbReference>
<organism evidence="5 6">
    <name type="scientific">Streptomyces griseochromogenes</name>
    <dbReference type="NCBI Taxonomy" id="68214"/>
    <lineage>
        <taxon>Bacteria</taxon>
        <taxon>Bacillati</taxon>
        <taxon>Actinomycetota</taxon>
        <taxon>Actinomycetes</taxon>
        <taxon>Kitasatosporales</taxon>
        <taxon>Streptomycetaceae</taxon>
        <taxon>Streptomyces</taxon>
    </lineage>
</organism>
<dbReference type="InterPro" id="IPR036390">
    <property type="entry name" value="WH_DNA-bd_sf"/>
</dbReference>
<keyword evidence="2" id="KW-0238">DNA-binding</keyword>
<dbReference type="KEGG" id="sgs:AVL59_21800"/>
<dbReference type="GO" id="GO:0003677">
    <property type="term" value="F:DNA binding"/>
    <property type="evidence" value="ECO:0007669"/>
    <property type="project" value="UniProtKB-KW"/>
</dbReference>
<feature type="domain" description="HTH gntR-type" evidence="4">
    <location>
        <begin position="14"/>
        <end position="80"/>
    </location>
</feature>
<proteinExistence type="predicted"/>
<dbReference type="PROSITE" id="PS50949">
    <property type="entry name" value="HTH_GNTR"/>
    <property type="match status" value="1"/>
</dbReference>
<dbReference type="Pfam" id="PF07702">
    <property type="entry name" value="UTRA"/>
    <property type="match status" value="1"/>
</dbReference>
<evidence type="ECO:0000256" key="3">
    <source>
        <dbReference type="ARBA" id="ARBA00023163"/>
    </source>
</evidence>
<dbReference type="SMART" id="SM00866">
    <property type="entry name" value="UTRA"/>
    <property type="match status" value="1"/>
</dbReference>
<protein>
    <recommendedName>
        <fullName evidence="4">HTH gntR-type domain-containing protein</fullName>
    </recommendedName>
</protein>
<evidence type="ECO:0000313" key="6">
    <source>
        <dbReference type="Proteomes" id="UP000092659"/>
    </source>
</evidence>
<evidence type="ECO:0000256" key="1">
    <source>
        <dbReference type="ARBA" id="ARBA00023015"/>
    </source>
</evidence>
<accession>A0A1B1BD24</accession>
<keyword evidence="1" id="KW-0805">Transcription regulation</keyword>
<keyword evidence="3" id="KW-0804">Transcription</keyword>
<evidence type="ECO:0000256" key="2">
    <source>
        <dbReference type="ARBA" id="ARBA00023125"/>
    </source>
</evidence>
<evidence type="ECO:0000313" key="5">
    <source>
        <dbReference type="EMBL" id="ANP56691.1"/>
    </source>
</evidence>
<dbReference type="SUPFAM" id="SSF64288">
    <property type="entry name" value="Chorismate lyase-like"/>
    <property type="match status" value="1"/>
</dbReference>
<dbReference type="InterPro" id="IPR011663">
    <property type="entry name" value="UTRA"/>
</dbReference>
<dbReference type="STRING" id="68214.AVL59_21800"/>
<dbReference type="Pfam" id="PF00392">
    <property type="entry name" value="GntR"/>
    <property type="match status" value="1"/>
</dbReference>
<dbReference type="InterPro" id="IPR000524">
    <property type="entry name" value="Tscrpt_reg_HTH_GntR"/>
</dbReference>
<dbReference type="EMBL" id="CP016279">
    <property type="protein sequence ID" value="ANP56691.1"/>
    <property type="molecule type" value="Genomic_DNA"/>
</dbReference>
<dbReference type="GO" id="GO:0003700">
    <property type="term" value="F:DNA-binding transcription factor activity"/>
    <property type="evidence" value="ECO:0007669"/>
    <property type="project" value="InterPro"/>
</dbReference>
<dbReference type="Proteomes" id="UP000092659">
    <property type="component" value="Chromosome"/>
</dbReference>
<dbReference type="Gene3D" id="3.40.1410.10">
    <property type="entry name" value="Chorismate lyase-like"/>
    <property type="match status" value="1"/>
</dbReference>
<evidence type="ECO:0000259" key="4">
    <source>
        <dbReference type="PROSITE" id="PS50949"/>
    </source>
</evidence>
<reference evidence="5 6" key="1">
    <citation type="submission" date="2016-06" db="EMBL/GenBank/DDBJ databases">
        <title>Complete genome sequence of Streptomyces griseochromogenes ATCC 14511, the Blasticidin S producer.</title>
        <authorList>
            <person name="Wu L."/>
        </authorList>
    </citation>
    <scope>NUCLEOTIDE SEQUENCE [LARGE SCALE GENOMIC DNA]</scope>
    <source>
        <strain evidence="5 6">ATCC 14511</strain>
    </source>
</reference>
<dbReference type="PANTHER" id="PTHR44846">
    <property type="entry name" value="MANNOSYL-D-GLYCERATE TRANSPORT/METABOLISM SYSTEM REPRESSOR MNGR-RELATED"/>
    <property type="match status" value="1"/>
</dbReference>
<dbReference type="GO" id="GO:0045892">
    <property type="term" value="P:negative regulation of DNA-templated transcription"/>
    <property type="evidence" value="ECO:0007669"/>
    <property type="project" value="TreeGrafter"/>
</dbReference>
<name>A0A1B1BD24_9ACTN</name>